<accession>A0A517QJ55</accession>
<dbReference type="RefSeq" id="WP_197442036.1">
    <property type="nucleotide sequence ID" value="NZ_CP036267.1"/>
</dbReference>
<keyword evidence="2" id="KW-1185">Reference proteome</keyword>
<sequence>MGLVEKHSSSVSVEHPVTTCVTDVLFDSSYSLYITENFTETYSYPLVTYLHDGSRSERDLWNWFPSISDQNYLGLGVRASFPHPRGLPGQFDWKLRRPDASMASIRDAVYSVDRDWAINPQKIYLFGEGDGAIVALQHLVLQQSLEFETIFAAGAICRSLPKNWADWLPHITNQLHGRILFLDPIQNPDEQAAIDALSEAGLEITFAHASEEVPPPQIINQWIMAGINTAIF</sequence>
<evidence type="ECO:0008006" key="3">
    <source>
        <dbReference type="Google" id="ProtNLM"/>
    </source>
</evidence>
<gene>
    <name evidence="1" type="ORF">Mal48_08910</name>
</gene>
<organism evidence="1 2">
    <name type="scientific">Thalassoglobus polymorphus</name>
    <dbReference type="NCBI Taxonomy" id="2527994"/>
    <lineage>
        <taxon>Bacteria</taxon>
        <taxon>Pseudomonadati</taxon>
        <taxon>Planctomycetota</taxon>
        <taxon>Planctomycetia</taxon>
        <taxon>Planctomycetales</taxon>
        <taxon>Planctomycetaceae</taxon>
        <taxon>Thalassoglobus</taxon>
    </lineage>
</organism>
<proteinExistence type="predicted"/>
<name>A0A517QJ55_9PLAN</name>
<protein>
    <recommendedName>
        <fullName evidence="3">Phospholipase/Carboxylesterase</fullName>
    </recommendedName>
</protein>
<dbReference type="InterPro" id="IPR029058">
    <property type="entry name" value="AB_hydrolase_fold"/>
</dbReference>
<dbReference type="KEGG" id="tpol:Mal48_08910"/>
<dbReference type="Gene3D" id="3.40.50.1820">
    <property type="entry name" value="alpha/beta hydrolase"/>
    <property type="match status" value="1"/>
</dbReference>
<dbReference type="Proteomes" id="UP000315724">
    <property type="component" value="Chromosome"/>
</dbReference>
<dbReference type="EMBL" id="CP036267">
    <property type="protein sequence ID" value="QDT31656.1"/>
    <property type="molecule type" value="Genomic_DNA"/>
</dbReference>
<reference evidence="1 2" key="1">
    <citation type="submission" date="2019-02" db="EMBL/GenBank/DDBJ databases">
        <title>Deep-cultivation of Planctomycetes and their phenomic and genomic characterization uncovers novel biology.</title>
        <authorList>
            <person name="Wiegand S."/>
            <person name="Jogler M."/>
            <person name="Boedeker C."/>
            <person name="Pinto D."/>
            <person name="Vollmers J."/>
            <person name="Rivas-Marin E."/>
            <person name="Kohn T."/>
            <person name="Peeters S.H."/>
            <person name="Heuer A."/>
            <person name="Rast P."/>
            <person name="Oberbeckmann S."/>
            <person name="Bunk B."/>
            <person name="Jeske O."/>
            <person name="Meyerdierks A."/>
            <person name="Storesund J.E."/>
            <person name="Kallscheuer N."/>
            <person name="Luecker S."/>
            <person name="Lage O.M."/>
            <person name="Pohl T."/>
            <person name="Merkel B.J."/>
            <person name="Hornburger P."/>
            <person name="Mueller R.-W."/>
            <person name="Bruemmer F."/>
            <person name="Labrenz M."/>
            <person name="Spormann A.M."/>
            <person name="Op den Camp H."/>
            <person name="Overmann J."/>
            <person name="Amann R."/>
            <person name="Jetten M.S.M."/>
            <person name="Mascher T."/>
            <person name="Medema M.H."/>
            <person name="Devos D.P."/>
            <person name="Kaster A.-K."/>
            <person name="Ovreas L."/>
            <person name="Rohde M."/>
            <person name="Galperin M.Y."/>
            <person name="Jogler C."/>
        </authorList>
    </citation>
    <scope>NUCLEOTIDE SEQUENCE [LARGE SCALE GENOMIC DNA]</scope>
    <source>
        <strain evidence="1 2">Mal48</strain>
    </source>
</reference>
<dbReference type="AlphaFoldDB" id="A0A517QJ55"/>
<dbReference type="SUPFAM" id="SSF53474">
    <property type="entry name" value="alpha/beta-Hydrolases"/>
    <property type="match status" value="1"/>
</dbReference>
<evidence type="ECO:0000313" key="1">
    <source>
        <dbReference type="EMBL" id="QDT31656.1"/>
    </source>
</evidence>
<evidence type="ECO:0000313" key="2">
    <source>
        <dbReference type="Proteomes" id="UP000315724"/>
    </source>
</evidence>